<dbReference type="Gene3D" id="1.50.40.10">
    <property type="entry name" value="Mitochondrial carrier domain"/>
    <property type="match status" value="1"/>
</dbReference>
<dbReference type="PANTHER" id="PTHR45618">
    <property type="entry name" value="MITOCHONDRIAL DICARBOXYLATE CARRIER-RELATED"/>
    <property type="match status" value="1"/>
</dbReference>
<evidence type="ECO:0000256" key="5">
    <source>
        <dbReference type="ARBA" id="ARBA00022737"/>
    </source>
</evidence>
<keyword evidence="11" id="KW-1185">Reference proteome</keyword>
<proteinExistence type="inferred from homology"/>
<accession>A0AAW1K3K6</accession>
<evidence type="ECO:0000313" key="10">
    <source>
        <dbReference type="EMBL" id="KAK9711934.1"/>
    </source>
</evidence>
<feature type="repeat" description="Solcar" evidence="8">
    <location>
        <begin position="71"/>
        <end position="124"/>
    </location>
</feature>
<evidence type="ECO:0000313" key="11">
    <source>
        <dbReference type="Proteomes" id="UP001458880"/>
    </source>
</evidence>
<evidence type="ECO:0000256" key="4">
    <source>
        <dbReference type="ARBA" id="ARBA00022692"/>
    </source>
</evidence>
<organism evidence="10 11">
    <name type="scientific">Popillia japonica</name>
    <name type="common">Japanese beetle</name>
    <dbReference type="NCBI Taxonomy" id="7064"/>
    <lineage>
        <taxon>Eukaryota</taxon>
        <taxon>Metazoa</taxon>
        <taxon>Ecdysozoa</taxon>
        <taxon>Arthropoda</taxon>
        <taxon>Hexapoda</taxon>
        <taxon>Insecta</taxon>
        <taxon>Pterygota</taxon>
        <taxon>Neoptera</taxon>
        <taxon>Endopterygota</taxon>
        <taxon>Coleoptera</taxon>
        <taxon>Polyphaga</taxon>
        <taxon>Scarabaeiformia</taxon>
        <taxon>Scarabaeidae</taxon>
        <taxon>Rutelinae</taxon>
        <taxon>Popillia</taxon>
    </lineage>
</organism>
<dbReference type="InterPro" id="IPR018108">
    <property type="entry name" value="MCP_transmembrane"/>
</dbReference>
<evidence type="ECO:0000256" key="6">
    <source>
        <dbReference type="ARBA" id="ARBA00022989"/>
    </source>
</evidence>
<keyword evidence="5" id="KW-0677">Repeat</keyword>
<keyword evidence="4 8" id="KW-0812">Transmembrane</keyword>
<keyword evidence="3 9" id="KW-0813">Transport</keyword>
<evidence type="ECO:0000256" key="8">
    <source>
        <dbReference type="PROSITE-ProRule" id="PRU00282"/>
    </source>
</evidence>
<keyword evidence="7 8" id="KW-0472">Membrane</keyword>
<dbReference type="PROSITE" id="PS50920">
    <property type="entry name" value="SOLCAR"/>
    <property type="match status" value="2"/>
</dbReference>
<dbReference type="Pfam" id="PF00153">
    <property type="entry name" value="Mito_carr"/>
    <property type="match status" value="2"/>
</dbReference>
<sequence>MKIDLKRHVSYRYNYRNVSHALDFIIMTEGYRALFLGVELNLMKSTSFTCCQICVYEHFKEYLKSEYHFKEQSLTHVIASAVAGLLATFICQPIEVVKVRYMTNSDKYLNVWEVFREQKQSANR</sequence>
<evidence type="ECO:0000256" key="2">
    <source>
        <dbReference type="ARBA" id="ARBA00006375"/>
    </source>
</evidence>
<gene>
    <name evidence="10" type="ORF">QE152_g25142</name>
</gene>
<evidence type="ECO:0000256" key="3">
    <source>
        <dbReference type="ARBA" id="ARBA00022448"/>
    </source>
</evidence>
<dbReference type="SUPFAM" id="SSF103506">
    <property type="entry name" value="Mitochondrial carrier"/>
    <property type="match status" value="1"/>
</dbReference>
<evidence type="ECO:0000256" key="9">
    <source>
        <dbReference type="RuleBase" id="RU000488"/>
    </source>
</evidence>
<feature type="repeat" description="Solcar" evidence="8">
    <location>
        <begin position="1"/>
        <end position="62"/>
    </location>
</feature>
<evidence type="ECO:0000256" key="7">
    <source>
        <dbReference type="ARBA" id="ARBA00023136"/>
    </source>
</evidence>
<reference evidence="10 11" key="1">
    <citation type="journal article" date="2024" name="BMC Genomics">
        <title>De novo assembly and annotation of Popillia japonica's genome with initial clues to its potential as an invasive pest.</title>
        <authorList>
            <person name="Cucini C."/>
            <person name="Boschi S."/>
            <person name="Funari R."/>
            <person name="Cardaioli E."/>
            <person name="Iannotti N."/>
            <person name="Marturano G."/>
            <person name="Paoli F."/>
            <person name="Bruttini M."/>
            <person name="Carapelli A."/>
            <person name="Frati F."/>
            <person name="Nardi F."/>
        </authorList>
    </citation>
    <scope>NUCLEOTIDE SEQUENCE [LARGE SCALE GENOMIC DNA]</scope>
    <source>
        <strain evidence="10">DMR45628</strain>
    </source>
</reference>
<comment type="subcellular location">
    <subcellularLocation>
        <location evidence="1">Membrane</location>
        <topology evidence="1">Multi-pass membrane protein</topology>
    </subcellularLocation>
</comment>
<dbReference type="AlphaFoldDB" id="A0AAW1K3K6"/>
<dbReference type="Proteomes" id="UP001458880">
    <property type="component" value="Unassembled WGS sequence"/>
</dbReference>
<name>A0AAW1K3K6_POPJA</name>
<evidence type="ECO:0000256" key="1">
    <source>
        <dbReference type="ARBA" id="ARBA00004141"/>
    </source>
</evidence>
<dbReference type="InterPro" id="IPR050391">
    <property type="entry name" value="Mito_Metabolite_Transporter"/>
</dbReference>
<dbReference type="GO" id="GO:0016020">
    <property type="term" value="C:membrane"/>
    <property type="evidence" value="ECO:0007669"/>
    <property type="project" value="UniProtKB-SubCell"/>
</dbReference>
<comment type="caution">
    <text evidence="10">The sequence shown here is derived from an EMBL/GenBank/DDBJ whole genome shotgun (WGS) entry which is preliminary data.</text>
</comment>
<dbReference type="InterPro" id="IPR023395">
    <property type="entry name" value="MCP_dom_sf"/>
</dbReference>
<comment type="similarity">
    <text evidence="2 9">Belongs to the mitochondrial carrier (TC 2.A.29) family.</text>
</comment>
<keyword evidence="6" id="KW-1133">Transmembrane helix</keyword>
<protein>
    <submittedName>
        <fullName evidence="10">Mitochondrial carrier protein</fullName>
    </submittedName>
</protein>
<dbReference type="EMBL" id="JASPKY010000270">
    <property type="protein sequence ID" value="KAK9711934.1"/>
    <property type="molecule type" value="Genomic_DNA"/>
</dbReference>